<organism evidence="4 5">
    <name type="scientific">Ferruginivarius sediminum</name>
    <dbReference type="NCBI Taxonomy" id="2661937"/>
    <lineage>
        <taxon>Bacteria</taxon>
        <taxon>Pseudomonadati</taxon>
        <taxon>Pseudomonadota</taxon>
        <taxon>Alphaproteobacteria</taxon>
        <taxon>Rhodospirillales</taxon>
        <taxon>Rhodospirillaceae</taxon>
        <taxon>Ferruginivarius</taxon>
    </lineage>
</organism>
<accession>A0A369T4M3</accession>
<evidence type="ECO:0000256" key="2">
    <source>
        <dbReference type="SAM" id="SignalP"/>
    </source>
</evidence>
<dbReference type="InterPro" id="IPR006311">
    <property type="entry name" value="TAT_signal"/>
</dbReference>
<dbReference type="RefSeq" id="WP_114583773.1">
    <property type="nucleotide sequence ID" value="NZ_QPMH01000031.1"/>
</dbReference>
<dbReference type="AlphaFoldDB" id="A0A369T4M3"/>
<evidence type="ECO:0000256" key="1">
    <source>
        <dbReference type="SAM" id="MobiDB-lite"/>
    </source>
</evidence>
<feature type="signal peptide" evidence="2">
    <location>
        <begin position="1"/>
        <end position="24"/>
    </location>
</feature>
<dbReference type="EMBL" id="QPMH01000031">
    <property type="protein sequence ID" value="RDD60291.1"/>
    <property type="molecule type" value="Genomic_DNA"/>
</dbReference>
<evidence type="ECO:0000259" key="3">
    <source>
        <dbReference type="Pfam" id="PF13767"/>
    </source>
</evidence>
<evidence type="ECO:0000313" key="5">
    <source>
        <dbReference type="Proteomes" id="UP000253941"/>
    </source>
</evidence>
<dbReference type="PROSITE" id="PS51318">
    <property type="entry name" value="TAT"/>
    <property type="match status" value="1"/>
</dbReference>
<name>A0A369T4M3_9PROT</name>
<protein>
    <submittedName>
        <fullName evidence="4">DUF4168 domain-containing protein</fullName>
    </submittedName>
</protein>
<sequence length="143" mass="15812">MFDRPVRRIALAVAIAAASLSGLGGSGLSPLHTAHAQSSQESDSASQPSEETLQAWVTAATKVEEVRRKWSPKIRAADEAGEAGKAKELSKKADREMVMAIKSTEGISLRQYEAIWEKSQKDKTLYRRLEKEFEAQKQQPSNR</sequence>
<proteinExistence type="predicted"/>
<dbReference type="Pfam" id="PF13767">
    <property type="entry name" value="DUF4168"/>
    <property type="match status" value="1"/>
</dbReference>
<evidence type="ECO:0000313" key="4">
    <source>
        <dbReference type="EMBL" id="RDD60291.1"/>
    </source>
</evidence>
<feature type="chain" id="PRO_5017026410" evidence="2">
    <location>
        <begin position="25"/>
        <end position="143"/>
    </location>
</feature>
<feature type="domain" description="DUF4168" evidence="3">
    <location>
        <begin position="49"/>
        <end position="128"/>
    </location>
</feature>
<feature type="region of interest" description="Disordered" evidence="1">
    <location>
        <begin position="27"/>
        <end position="52"/>
    </location>
</feature>
<gene>
    <name evidence="4" type="ORF">DRB17_18805</name>
</gene>
<keyword evidence="2" id="KW-0732">Signal</keyword>
<dbReference type="Proteomes" id="UP000253941">
    <property type="component" value="Unassembled WGS sequence"/>
</dbReference>
<comment type="caution">
    <text evidence="4">The sequence shown here is derived from an EMBL/GenBank/DDBJ whole genome shotgun (WGS) entry which is preliminary data.</text>
</comment>
<keyword evidence="5" id="KW-1185">Reference proteome</keyword>
<feature type="compositionally biased region" description="Low complexity" evidence="1">
    <location>
        <begin position="34"/>
        <end position="51"/>
    </location>
</feature>
<reference evidence="4 5" key="1">
    <citation type="submission" date="2018-07" db="EMBL/GenBank/DDBJ databases">
        <title>Venubactetium sediminum gen. nov., sp. nov., isolated from a marine solar saltern.</title>
        <authorList>
            <person name="Wang S."/>
        </authorList>
    </citation>
    <scope>NUCLEOTIDE SEQUENCE [LARGE SCALE GENOMIC DNA]</scope>
    <source>
        <strain evidence="4 5">WD2A32</strain>
    </source>
</reference>
<dbReference type="InterPro" id="IPR025433">
    <property type="entry name" value="DUF4168"/>
</dbReference>